<feature type="transmembrane region" description="Helical" evidence="1">
    <location>
        <begin position="460"/>
        <end position="479"/>
    </location>
</feature>
<dbReference type="Proteomes" id="UP001059041">
    <property type="component" value="Linkage Group LG8"/>
</dbReference>
<dbReference type="InterPro" id="IPR003599">
    <property type="entry name" value="Ig_sub"/>
</dbReference>
<dbReference type="GO" id="GO:0042289">
    <property type="term" value="F:MHC class II protein binding"/>
    <property type="evidence" value="ECO:0007669"/>
    <property type="project" value="TreeGrafter"/>
</dbReference>
<name>A0A9W8C3E6_TRIRA</name>
<gene>
    <name evidence="3" type="ORF">IRJ41_006348</name>
</gene>
<dbReference type="GO" id="GO:0045121">
    <property type="term" value="C:membrane raft"/>
    <property type="evidence" value="ECO:0007669"/>
    <property type="project" value="TreeGrafter"/>
</dbReference>
<keyword evidence="4" id="KW-1185">Reference proteome</keyword>
<evidence type="ECO:0000256" key="1">
    <source>
        <dbReference type="SAM" id="Phobius"/>
    </source>
</evidence>
<dbReference type="PROSITE" id="PS50835">
    <property type="entry name" value="IG_LIKE"/>
    <property type="match status" value="1"/>
</dbReference>
<dbReference type="Gene3D" id="2.60.40.10">
    <property type="entry name" value="Immunoglobulins"/>
    <property type="match status" value="1"/>
</dbReference>
<organism evidence="3 4">
    <name type="scientific">Triplophysa rosa</name>
    <name type="common">Cave loach</name>
    <dbReference type="NCBI Taxonomy" id="992332"/>
    <lineage>
        <taxon>Eukaryota</taxon>
        <taxon>Metazoa</taxon>
        <taxon>Chordata</taxon>
        <taxon>Craniata</taxon>
        <taxon>Vertebrata</taxon>
        <taxon>Euteleostomi</taxon>
        <taxon>Actinopterygii</taxon>
        <taxon>Neopterygii</taxon>
        <taxon>Teleostei</taxon>
        <taxon>Ostariophysi</taxon>
        <taxon>Cypriniformes</taxon>
        <taxon>Nemacheilidae</taxon>
        <taxon>Triplophysa</taxon>
    </lineage>
</organism>
<dbReference type="GO" id="GO:1990782">
    <property type="term" value="F:protein tyrosine kinase binding"/>
    <property type="evidence" value="ECO:0007669"/>
    <property type="project" value="TreeGrafter"/>
</dbReference>
<dbReference type="AlphaFoldDB" id="A0A9W8C3E6"/>
<dbReference type="SMART" id="SM00409">
    <property type="entry name" value="IG"/>
    <property type="match status" value="3"/>
</dbReference>
<dbReference type="InterPro" id="IPR013783">
    <property type="entry name" value="Ig-like_fold"/>
</dbReference>
<keyword evidence="1" id="KW-1133">Transmembrane helix</keyword>
<evidence type="ECO:0000313" key="3">
    <source>
        <dbReference type="EMBL" id="KAI7806457.1"/>
    </source>
</evidence>
<dbReference type="GO" id="GO:0009897">
    <property type="term" value="C:external side of plasma membrane"/>
    <property type="evidence" value="ECO:0007669"/>
    <property type="project" value="TreeGrafter"/>
</dbReference>
<evidence type="ECO:0000313" key="4">
    <source>
        <dbReference type="Proteomes" id="UP001059041"/>
    </source>
</evidence>
<dbReference type="InterPro" id="IPR007110">
    <property type="entry name" value="Ig-like_dom"/>
</dbReference>
<keyword evidence="1" id="KW-0812">Transmembrane</keyword>
<comment type="caution">
    <text evidence="3">The sequence shown here is derived from an EMBL/GenBank/DDBJ whole genome shotgun (WGS) entry which is preliminary data.</text>
</comment>
<feature type="domain" description="Ig-like" evidence="2">
    <location>
        <begin position="26"/>
        <end position="136"/>
    </location>
</feature>
<protein>
    <submittedName>
        <fullName evidence="3">G6f-like</fullName>
    </submittedName>
</protein>
<accession>A0A9W8C3E6</accession>
<dbReference type="PANTHER" id="PTHR11422:SF3">
    <property type="entry name" value="G6F-LIKE PROTEIN"/>
    <property type="match status" value="1"/>
</dbReference>
<reference evidence="3" key="1">
    <citation type="submission" date="2021-02" db="EMBL/GenBank/DDBJ databases">
        <title>Comparative genomics reveals that relaxation of natural selection precedes convergent phenotypic evolution of cavefish.</title>
        <authorList>
            <person name="Peng Z."/>
        </authorList>
    </citation>
    <scope>NUCLEOTIDE SEQUENCE</scope>
    <source>
        <tissue evidence="3">Muscle</tissue>
    </source>
</reference>
<dbReference type="EMBL" id="JAFHDT010000008">
    <property type="protein sequence ID" value="KAI7806457.1"/>
    <property type="molecule type" value="Genomic_DNA"/>
</dbReference>
<keyword evidence="1" id="KW-0472">Membrane</keyword>
<evidence type="ECO:0000259" key="2">
    <source>
        <dbReference type="PROSITE" id="PS50835"/>
    </source>
</evidence>
<sequence length="544" mass="60401">MFLSSSTVEIYSLAFMLICSGICFIPPLLADRGYVWNSVIMAHEGASATLSCFESPPASSVLVTWKVMPVEGDRWSYLLSAKCNHGWTDGHKSIVFEDRTFEISTDASLIFKASAPGLYNCVIEHGDKRQQEKTVLLALVKLTVTPAPPVMVHRTLRLTAQVSPPSVDAWGTWVSPWGERLYTEITRATGVLLSKLPRVTSRDNGVYTCRIGVHGNSGTSVSEHRMNVTVNGKVFSFTDLTHEKPRSMASISHSLVTLSCPPVLGDYVLLYWEYPDSTKMELIFQFNRWRRSLTNRSMPHLHLIEPTTLAAAGNFSFLLKPALKDGGRYLCEVFLDDKAFSQDNRLSVLHGYTKRSPSSLDLTCSYSQRSQVRLVRWSHVQNPSRPLQSAGVIGRIKTSVALPVTPETAGEYACTLYLKNGNSVQYIYSVQMSNIGTTVVPGSAVPPADNVSTSSRVSTLSLLLFVIPMIAIAVGVLLWRQGYCITRRSVEQSLSRHSGEVENIYENPDDLRQTSPQGAVYMDLKPTGEMDVYKELDRYDQCCS</sequence>
<proteinExistence type="predicted"/>
<dbReference type="SUPFAM" id="SSF48726">
    <property type="entry name" value="Immunoglobulin"/>
    <property type="match status" value="1"/>
</dbReference>
<dbReference type="PANTHER" id="PTHR11422">
    <property type="entry name" value="T-CELL SURFACE GLYCOPROTEIN CD4"/>
    <property type="match status" value="1"/>
</dbReference>
<dbReference type="GO" id="GO:0042110">
    <property type="term" value="P:T cell activation"/>
    <property type="evidence" value="ECO:0007669"/>
    <property type="project" value="TreeGrafter"/>
</dbReference>
<dbReference type="InterPro" id="IPR036179">
    <property type="entry name" value="Ig-like_dom_sf"/>
</dbReference>
<dbReference type="GO" id="GO:0035723">
    <property type="term" value="P:interleukin-15-mediated signaling pathway"/>
    <property type="evidence" value="ECO:0007669"/>
    <property type="project" value="TreeGrafter"/>
</dbReference>
<dbReference type="GO" id="GO:0070374">
    <property type="term" value="P:positive regulation of ERK1 and ERK2 cascade"/>
    <property type="evidence" value="ECO:0007669"/>
    <property type="project" value="TreeGrafter"/>
</dbReference>